<accession>A0AA88UP10</accession>
<dbReference type="EMBL" id="JAVXUO010001432">
    <property type="protein sequence ID" value="KAK2982367.1"/>
    <property type="molecule type" value="Genomic_DNA"/>
</dbReference>
<evidence type="ECO:0000313" key="3">
    <source>
        <dbReference type="Proteomes" id="UP001187471"/>
    </source>
</evidence>
<dbReference type="PANTHER" id="PTHR22930:SF221">
    <property type="entry name" value="NUCLEASE HARBI1"/>
    <property type="match status" value="1"/>
</dbReference>
<name>A0AA88UP10_9ASTE</name>
<comment type="caution">
    <text evidence="2">The sequence shown here is derived from an EMBL/GenBank/DDBJ whole genome shotgun (WGS) entry which is preliminary data.</text>
</comment>
<organism evidence="2 3">
    <name type="scientific">Escallonia rubra</name>
    <dbReference type="NCBI Taxonomy" id="112253"/>
    <lineage>
        <taxon>Eukaryota</taxon>
        <taxon>Viridiplantae</taxon>
        <taxon>Streptophyta</taxon>
        <taxon>Embryophyta</taxon>
        <taxon>Tracheophyta</taxon>
        <taxon>Spermatophyta</taxon>
        <taxon>Magnoliopsida</taxon>
        <taxon>eudicotyledons</taxon>
        <taxon>Gunneridae</taxon>
        <taxon>Pentapetalae</taxon>
        <taxon>asterids</taxon>
        <taxon>campanulids</taxon>
        <taxon>Escalloniales</taxon>
        <taxon>Escalloniaceae</taxon>
        <taxon>Escallonia</taxon>
    </lineage>
</organism>
<evidence type="ECO:0000313" key="2">
    <source>
        <dbReference type="EMBL" id="KAK2982367.1"/>
    </source>
</evidence>
<keyword evidence="3" id="KW-1185">Reference proteome</keyword>
<dbReference type="InterPro" id="IPR058353">
    <property type="entry name" value="DUF8040"/>
</dbReference>
<reference evidence="2" key="1">
    <citation type="submission" date="2022-12" db="EMBL/GenBank/DDBJ databases">
        <title>Draft genome assemblies for two species of Escallonia (Escalloniales).</title>
        <authorList>
            <person name="Chanderbali A."/>
            <person name="Dervinis C."/>
            <person name="Anghel I."/>
            <person name="Soltis D."/>
            <person name="Soltis P."/>
            <person name="Zapata F."/>
        </authorList>
    </citation>
    <scope>NUCLEOTIDE SEQUENCE</scope>
    <source>
        <strain evidence="2">UCBG92.1500</strain>
        <tissue evidence="2">Leaf</tissue>
    </source>
</reference>
<dbReference type="Pfam" id="PF26138">
    <property type="entry name" value="DUF8040"/>
    <property type="match status" value="1"/>
</dbReference>
<protein>
    <recommendedName>
        <fullName evidence="1">DUF8040 domain-containing protein</fullName>
    </recommendedName>
</protein>
<dbReference type="PANTHER" id="PTHR22930">
    <property type="match status" value="1"/>
</dbReference>
<dbReference type="Proteomes" id="UP001187471">
    <property type="component" value="Unassembled WGS sequence"/>
</dbReference>
<sequence length="145" mass="16681">MMIHEEVGIFLFILAHGVGNRLAQDMFQHSGETISRHFHKVLDVVRKLSEEIIKPDSNYNVVVPEYIRTSSKYYPLFKDCIGAIDGTRSKLDSHKTNKPNILGERDFLHKISWLLLILTCVSYLYGPDGREQLMILGYLESHFGD</sequence>
<dbReference type="InterPro" id="IPR045249">
    <property type="entry name" value="HARBI1-like"/>
</dbReference>
<proteinExistence type="predicted"/>
<evidence type="ECO:0000259" key="1">
    <source>
        <dbReference type="Pfam" id="PF26138"/>
    </source>
</evidence>
<gene>
    <name evidence="2" type="ORF">RJ640_008961</name>
</gene>
<feature type="domain" description="DUF8040" evidence="1">
    <location>
        <begin position="1"/>
        <end position="46"/>
    </location>
</feature>
<dbReference type="AlphaFoldDB" id="A0AA88UP10"/>